<dbReference type="AlphaFoldDB" id="X1UUK1"/>
<dbReference type="EMBL" id="BARW01036869">
    <property type="protein sequence ID" value="GAJ21154.1"/>
    <property type="molecule type" value="Genomic_DNA"/>
</dbReference>
<reference evidence="1" key="1">
    <citation type="journal article" date="2014" name="Front. Microbiol.">
        <title>High frequency of phylogenetically diverse reductive dehalogenase-homologous genes in deep subseafloor sedimentary metagenomes.</title>
        <authorList>
            <person name="Kawai M."/>
            <person name="Futagami T."/>
            <person name="Toyoda A."/>
            <person name="Takaki Y."/>
            <person name="Nishi S."/>
            <person name="Hori S."/>
            <person name="Arai W."/>
            <person name="Tsubouchi T."/>
            <person name="Morono Y."/>
            <person name="Uchiyama I."/>
            <person name="Ito T."/>
            <person name="Fujiyama A."/>
            <person name="Inagaki F."/>
            <person name="Takami H."/>
        </authorList>
    </citation>
    <scope>NUCLEOTIDE SEQUENCE</scope>
    <source>
        <strain evidence="1">Expedition CK06-06</strain>
    </source>
</reference>
<comment type="caution">
    <text evidence="1">The sequence shown here is derived from an EMBL/GenBank/DDBJ whole genome shotgun (WGS) entry which is preliminary data.</text>
</comment>
<gene>
    <name evidence="1" type="ORF">S12H4_57103</name>
</gene>
<name>X1UUK1_9ZZZZ</name>
<feature type="non-terminal residue" evidence="1">
    <location>
        <position position="33"/>
    </location>
</feature>
<proteinExistence type="predicted"/>
<protein>
    <submittedName>
        <fullName evidence="1">Uncharacterized protein</fullName>
    </submittedName>
</protein>
<organism evidence="1">
    <name type="scientific">marine sediment metagenome</name>
    <dbReference type="NCBI Taxonomy" id="412755"/>
    <lineage>
        <taxon>unclassified sequences</taxon>
        <taxon>metagenomes</taxon>
        <taxon>ecological metagenomes</taxon>
    </lineage>
</organism>
<evidence type="ECO:0000313" key="1">
    <source>
        <dbReference type="EMBL" id="GAJ21154.1"/>
    </source>
</evidence>
<accession>X1UUK1</accession>
<sequence length="33" mass="3706">MIIKPNQFEAVGLENPVPGDTVRTEDLRAIIIR</sequence>